<comment type="similarity">
    <text evidence="1">Belongs to the 4-hydroxybenzoyl-CoA thioesterase family.</text>
</comment>
<dbReference type="NCBIfam" id="TIGR02799">
    <property type="entry name" value="thio_ybgC"/>
    <property type="match status" value="1"/>
</dbReference>
<dbReference type="RefSeq" id="WP_152007560.1">
    <property type="nucleotide sequence ID" value="NZ_JAAAML010000001.1"/>
</dbReference>
<organism evidence="4 5">
    <name type="scientific">Hoeflea alexandrii</name>
    <dbReference type="NCBI Taxonomy" id="288436"/>
    <lineage>
        <taxon>Bacteria</taxon>
        <taxon>Pseudomonadati</taxon>
        <taxon>Pseudomonadota</taxon>
        <taxon>Alphaproteobacteria</taxon>
        <taxon>Hyphomicrobiales</taxon>
        <taxon>Rhizobiaceae</taxon>
        <taxon>Hoeflea</taxon>
    </lineage>
</organism>
<evidence type="ECO:0000259" key="3">
    <source>
        <dbReference type="Pfam" id="PF03061"/>
    </source>
</evidence>
<dbReference type="Pfam" id="PF03061">
    <property type="entry name" value="4HBT"/>
    <property type="match status" value="1"/>
</dbReference>
<dbReference type="PANTHER" id="PTHR31793:SF37">
    <property type="entry name" value="ACYL-COA THIOESTER HYDROLASE YBGC"/>
    <property type="match status" value="1"/>
</dbReference>
<keyword evidence="2" id="KW-0378">Hydrolase</keyword>
<accession>A0ABT1CKZ8</accession>
<dbReference type="PANTHER" id="PTHR31793">
    <property type="entry name" value="4-HYDROXYBENZOYL-COA THIOESTERASE FAMILY MEMBER"/>
    <property type="match status" value="1"/>
</dbReference>
<reference evidence="4 5" key="1">
    <citation type="submission" date="2020-01" db="EMBL/GenBank/DDBJ databases">
        <title>Genomes of bacteria type strains.</title>
        <authorList>
            <person name="Chen J."/>
            <person name="Zhu S."/>
            <person name="Yang J."/>
        </authorList>
    </citation>
    <scope>NUCLEOTIDE SEQUENCE [LARGE SCALE GENOMIC DNA]</scope>
    <source>
        <strain evidence="4 5">DSM 16655</strain>
    </source>
</reference>
<feature type="domain" description="Thioesterase" evidence="3">
    <location>
        <begin position="29"/>
        <end position="116"/>
    </location>
</feature>
<dbReference type="InterPro" id="IPR050563">
    <property type="entry name" value="4-hydroxybenzoyl-CoA_TE"/>
</dbReference>
<keyword evidence="5" id="KW-1185">Reference proteome</keyword>
<comment type="caution">
    <text evidence="4">The sequence shown here is derived from an EMBL/GenBank/DDBJ whole genome shotgun (WGS) entry which is preliminary data.</text>
</comment>
<dbReference type="SUPFAM" id="SSF54637">
    <property type="entry name" value="Thioesterase/thiol ester dehydrase-isomerase"/>
    <property type="match status" value="1"/>
</dbReference>
<dbReference type="InterPro" id="IPR006683">
    <property type="entry name" value="Thioestr_dom"/>
</dbReference>
<proteinExistence type="inferred from homology"/>
<dbReference type="EMBL" id="JAAAML010000001">
    <property type="protein sequence ID" value="MCO6406879.1"/>
    <property type="molecule type" value="Genomic_DNA"/>
</dbReference>
<gene>
    <name evidence="4" type="primary">ybgC</name>
    <name evidence="4" type="ORF">GTW23_01725</name>
</gene>
<dbReference type="CDD" id="cd00586">
    <property type="entry name" value="4HBT"/>
    <property type="match status" value="1"/>
</dbReference>
<evidence type="ECO:0000313" key="5">
    <source>
        <dbReference type="Proteomes" id="UP001320715"/>
    </source>
</evidence>
<dbReference type="NCBIfam" id="TIGR00051">
    <property type="entry name" value="YbgC/FadM family acyl-CoA thioesterase"/>
    <property type="match status" value="1"/>
</dbReference>
<dbReference type="PIRSF" id="PIRSF003230">
    <property type="entry name" value="YbgC"/>
    <property type="match status" value="1"/>
</dbReference>
<dbReference type="InterPro" id="IPR014166">
    <property type="entry name" value="Tol-Pal_acyl-CoA_thioesterase"/>
</dbReference>
<evidence type="ECO:0000256" key="1">
    <source>
        <dbReference type="ARBA" id="ARBA00005953"/>
    </source>
</evidence>
<dbReference type="InterPro" id="IPR029069">
    <property type="entry name" value="HotDog_dom_sf"/>
</dbReference>
<evidence type="ECO:0000256" key="2">
    <source>
        <dbReference type="ARBA" id="ARBA00022801"/>
    </source>
</evidence>
<name>A0ABT1CKZ8_9HYPH</name>
<dbReference type="Gene3D" id="3.10.129.10">
    <property type="entry name" value="Hotdog Thioesterase"/>
    <property type="match status" value="1"/>
</dbReference>
<protein>
    <submittedName>
        <fullName evidence="4">Tol-pal system-associated acyl-CoA thioesterase</fullName>
    </submittedName>
</protein>
<sequence length="157" mass="17758">MDISLSGQMQDGSHRLTQRVYYEDTDFSGFVYHARYLHFFERGRTDFIRLLGVSQGQLHAQSDPADVVAFVVRRMEIDFRTPARMDDVLTIETTPAEVRGARMLLSQVIRREDEVLASAEVTVAVINGFGRARRLPETLMQRLAGSGPEDKPAEEQA</sequence>
<dbReference type="Proteomes" id="UP001320715">
    <property type="component" value="Unassembled WGS sequence"/>
</dbReference>
<dbReference type="InterPro" id="IPR006684">
    <property type="entry name" value="YbgC/YbaW"/>
</dbReference>
<evidence type="ECO:0000313" key="4">
    <source>
        <dbReference type="EMBL" id="MCO6406879.1"/>
    </source>
</evidence>